<evidence type="ECO:0000256" key="3">
    <source>
        <dbReference type="ARBA" id="ARBA00022692"/>
    </source>
</evidence>
<dbReference type="PANTHER" id="PTHR47089">
    <property type="entry name" value="ABC TRANSPORTER, PERMEASE PROTEIN"/>
    <property type="match status" value="1"/>
</dbReference>
<protein>
    <submittedName>
        <fullName evidence="7">Simple sugar transport system permease protein</fullName>
    </submittedName>
</protein>
<feature type="transmembrane region" description="Helical" evidence="6">
    <location>
        <begin position="114"/>
        <end position="137"/>
    </location>
</feature>
<keyword evidence="7" id="KW-0762">Sugar transport</keyword>
<dbReference type="InterPro" id="IPR001851">
    <property type="entry name" value="ABC_transp_permease"/>
</dbReference>
<reference evidence="7 8" key="1">
    <citation type="submission" date="2016-12" db="EMBL/GenBank/DDBJ databases">
        <authorList>
            <person name="Song W.-J."/>
            <person name="Kurnit D.M."/>
        </authorList>
    </citation>
    <scope>NUCLEOTIDE SEQUENCE [LARGE SCALE GENOMIC DNA]</scope>
    <source>
        <strain evidence="7 8">CGMCC 1.10808</strain>
    </source>
</reference>
<dbReference type="GO" id="GO:0005886">
    <property type="term" value="C:plasma membrane"/>
    <property type="evidence" value="ECO:0007669"/>
    <property type="project" value="UniProtKB-SubCell"/>
</dbReference>
<dbReference type="AlphaFoldDB" id="A0A1M7RSL1"/>
<keyword evidence="4 6" id="KW-1133">Transmembrane helix</keyword>
<keyword evidence="7" id="KW-0813">Transport</keyword>
<evidence type="ECO:0000256" key="5">
    <source>
        <dbReference type="ARBA" id="ARBA00023136"/>
    </source>
</evidence>
<evidence type="ECO:0000313" key="7">
    <source>
        <dbReference type="EMBL" id="SHN49116.1"/>
    </source>
</evidence>
<evidence type="ECO:0000256" key="1">
    <source>
        <dbReference type="ARBA" id="ARBA00004651"/>
    </source>
</evidence>
<keyword evidence="8" id="KW-1185">Reference proteome</keyword>
<evidence type="ECO:0000313" key="8">
    <source>
        <dbReference type="Proteomes" id="UP000184066"/>
    </source>
</evidence>
<evidence type="ECO:0000256" key="4">
    <source>
        <dbReference type="ARBA" id="ARBA00022989"/>
    </source>
</evidence>
<dbReference type="CDD" id="cd06580">
    <property type="entry name" value="TM_PBP1_transp_TpRbsC_like"/>
    <property type="match status" value="1"/>
</dbReference>
<feature type="transmembrane region" description="Helical" evidence="6">
    <location>
        <begin position="87"/>
        <end position="108"/>
    </location>
</feature>
<keyword evidence="3 6" id="KW-0812">Transmembrane</keyword>
<dbReference type="Proteomes" id="UP000184066">
    <property type="component" value="Unassembled WGS sequence"/>
</dbReference>
<feature type="transmembrane region" description="Helical" evidence="6">
    <location>
        <begin position="322"/>
        <end position="343"/>
    </location>
</feature>
<sequence length="360" mass="37776">MLRLEPRKEPSRLMVWATPPAAVLLTLVFGMVLFAALGKDPLRTVEIIFVEPLLSPFSRAELLVKAAPLVLIGVGLSLGFRAGVWNIGAEGQFIIGAVAGGAAGLAVYDTPGLWVLPMMCAAGMLGGFAWAMIPAILRIRFNTNEILVSLMLVYVAELWLSALVGGPLRDPEGFNFPESRLFHDSATMPILIEGTRAHVGVLVALAVAGLAWLALQRHVFGFSLKVMGQAPRAARFAGFSERRAVLACMGVSGALAGLAGVFEAAGPVGQLVPGLPAGYGFTAIIVAFLGRLHPGGVVLAGGVMALTYIGGESAQLEMQLPAAAISVFQGMLLFFLLGADVFVNHRLRLRRAAAPATESA</sequence>
<dbReference type="EMBL" id="FRDL01000001">
    <property type="protein sequence ID" value="SHN49116.1"/>
    <property type="molecule type" value="Genomic_DNA"/>
</dbReference>
<gene>
    <name evidence="7" type="ORF">SAMN05216200_10170</name>
</gene>
<feature type="transmembrane region" description="Helical" evidence="6">
    <location>
        <begin position="244"/>
        <end position="265"/>
    </location>
</feature>
<feature type="transmembrane region" description="Helical" evidence="6">
    <location>
        <begin position="297"/>
        <end position="316"/>
    </location>
</feature>
<name>A0A1M7RSL1_9RHOB</name>
<organism evidence="7 8">
    <name type="scientific">Oceanicella actignis</name>
    <dbReference type="NCBI Taxonomy" id="1189325"/>
    <lineage>
        <taxon>Bacteria</taxon>
        <taxon>Pseudomonadati</taxon>
        <taxon>Pseudomonadota</taxon>
        <taxon>Alphaproteobacteria</taxon>
        <taxon>Rhodobacterales</taxon>
        <taxon>Paracoccaceae</taxon>
        <taxon>Oceanicella</taxon>
    </lineage>
</organism>
<keyword evidence="2" id="KW-1003">Cell membrane</keyword>
<dbReference type="PANTHER" id="PTHR47089:SF1">
    <property type="entry name" value="GUANOSINE ABC TRANSPORTER PERMEASE PROTEIN NUPP"/>
    <property type="match status" value="1"/>
</dbReference>
<dbReference type="STRING" id="1189325.SAMN04488119_102448"/>
<evidence type="ECO:0000256" key="2">
    <source>
        <dbReference type="ARBA" id="ARBA00022475"/>
    </source>
</evidence>
<evidence type="ECO:0000256" key="6">
    <source>
        <dbReference type="SAM" id="Phobius"/>
    </source>
</evidence>
<keyword evidence="5 6" id="KW-0472">Membrane</keyword>
<feature type="transmembrane region" description="Helical" evidence="6">
    <location>
        <begin position="197"/>
        <end position="215"/>
    </location>
</feature>
<dbReference type="Pfam" id="PF02653">
    <property type="entry name" value="BPD_transp_2"/>
    <property type="match status" value="1"/>
</dbReference>
<feature type="transmembrane region" description="Helical" evidence="6">
    <location>
        <begin position="271"/>
        <end position="290"/>
    </location>
</feature>
<dbReference type="GO" id="GO:0022857">
    <property type="term" value="F:transmembrane transporter activity"/>
    <property type="evidence" value="ECO:0007669"/>
    <property type="project" value="InterPro"/>
</dbReference>
<feature type="transmembrane region" description="Helical" evidence="6">
    <location>
        <begin position="62"/>
        <end position="80"/>
    </location>
</feature>
<comment type="subcellular location">
    <subcellularLocation>
        <location evidence="1">Cell membrane</location>
        <topology evidence="1">Multi-pass membrane protein</topology>
    </subcellularLocation>
</comment>
<dbReference type="OrthoDB" id="9809785at2"/>
<accession>A0A1M7RSL1</accession>
<dbReference type="RefSeq" id="WP_072745684.1">
    <property type="nucleotide sequence ID" value="NZ_FOHL01000002.1"/>
</dbReference>
<proteinExistence type="predicted"/>
<feature type="transmembrane region" description="Helical" evidence="6">
    <location>
        <begin position="146"/>
        <end position="168"/>
    </location>
</feature>